<dbReference type="FunFam" id="3.40.1110.10:FF:000003">
    <property type="entry name" value="Calcium-transporting ATPase"/>
    <property type="match status" value="1"/>
</dbReference>
<accession>A0A4W5PBI2</accession>
<dbReference type="GeneTree" id="ENSGT00940000164922"/>
<dbReference type="SUPFAM" id="SSF81660">
    <property type="entry name" value="Metal cation-transporting ATPase, ATP-binding domain N"/>
    <property type="match status" value="1"/>
</dbReference>
<reference evidence="1" key="2">
    <citation type="submission" date="2025-08" db="UniProtKB">
        <authorList>
            <consortium name="Ensembl"/>
        </authorList>
    </citation>
    <scope>IDENTIFICATION</scope>
</reference>
<dbReference type="STRING" id="62062.ENSHHUP00000059463"/>
<reference evidence="2" key="1">
    <citation type="submission" date="2018-06" db="EMBL/GenBank/DDBJ databases">
        <title>Genome assembly of Danube salmon.</title>
        <authorList>
            <person name="Macqueen D.J."/>
            <person name="Gundappa M.K."/>
        </authorList>
    </citation>
    <scope>NUCLEOTIDE SEQUENCE [LARGE SCALE GENOMIC DNA]</scope>
</reference>
<evidence type="ECO:0000313" key="1">
    <source>
        <dbReference type="Ensembl" id="ENSHHUP00000059463.1"/>
    </source>
</evidence>
<dbReference type="Gene3D" id="3.40.1110.10">
    <property type="entry name" value="Calcium-transporting ATPase, cytoplasmic domain N"/>
    <property type="match status" value="1"/>
</dbReference>
<keyword evidence="2" id="KW-1185">Reference proteome</keyword>
<proteinExistence type="predicted"/>
<evidence type="ECO:0000313" key="2">
    <source>
        <dbReference type="Proteomes" id="UP000314982"/>
    </source>
</evidence>
<dbReference type="Ensembl" id="ENSHHUT00000061496.1">
    <property type="protein sequence ID" value="ENSHHUP00000059463.1"/>
    <property type="gene ID" value="ENSHHUG00000035338.1"/>
</dbReference>
<reference evidence="1" key="3">
    <citation type="submission" date="2025-09" db="UniProtKB">
        <authorList>
            <consortium name="Ensembl"/>
        </authorList>
    </citation>
    <scope>IDENTIFICATION</scope>
</reference>
<dbReference type="InterPro" id="IPR023299">
    <property type="entry name" value="ATPase_P-typ_cyto_dom_N"/>
</dbReference>
<dbReference type="Pfam" id="PF13246">
    <property type="entry name" value="Cation_ATPase"/>
    <property type="match status" value="1"/>
</dbReference>
<sequence length="100" mass="11194">MSVYCTPAKGDGRAKMFVKGAPEGVIDRCAYVRVGSTHVPLTGAVKDKILAVIKEWGCGRDTLRCLALATRDTPLKIEEMKLEDSTKFIDYEVRNKYFHL</sequence>
<name>A0A4W5PBI2_9TELE</name>
<dbReference type="AlphaFoldDB" id="A0A4W5PBI2"/>
<dbReference type="GO" id="GO:0000166">
    <property type="term" value="F:nucleotide binding"/>
    <property type="evidence" value="ECO:0007669"/>
    <property type="project" value="InterPro"/>
</dbReference>
<dbReference type="Proteomes" id="UP000314982">
    <property type="component" value="Unassembled WGS sequence"/>
</dbReference>
<organism evidence="1 2">
    <name type="scientific">Hucho hucho</name>
    <name type="common">huchen</name>
    <dbReference type="NCBI Taxonomy" id="62062"/>
    <lineage>
        <taxon>Eukaryota</taxon>
        <taxon>Metazoa</taxon>
        <taxon>Chordata</taxon>
        <taxon>Craniata</taxon>
        <taxon>Vertebrata</taxon>
        <taxon>Euteleostomi</taxon>
        <taxon>Actinopterygii</taxon>
        <taxon>Neopterygii</taxon>
        <taxon>Teleostei</taxon>
        <taxon>Protacanthopterygii</taxon>
        <taxon>Salmoniformes</taxon>
        <taxon>Salmonidae</taxon>
        <taxon>Salmoninae</taxon>
        <taxon>Hucho</taxon>
    </lineage>
</organism>
<protein>
    <submittedName>
        <fullName evidence="1">Uncharacterized protein</fullName>
    </submittedName>
</protein>